<keyword evidence="1" id="KW-1133">Transmembrane helix</keyword>
<organism evidence="2 3">
    <name type="scientific">Nonomuraea solani</name>
    <dbReference type="NCBI Taxonomy" id="1144553"/>
    <lineage>
        <taxon>Bacteria</taxon>
        <taxon>Bacillati</taxon>
        <taxon>Actinomycetota</taxon>
        <taxon>Actinomycetes</taxon>
        <taxon>Streptosporangiales</taxon>
        <taxon>Streptosporangiaceae</taxon>
        <taxon>Nonomuraea</taxon>
    </lineage>
</organism>
<evidence type="ECO:0000313" key="3">
    <source>
        <dbReference type="Proteomes" id="UP000236732"/>
    </source>
</evidence>
<feature type="transmembrane region" description="Helical" evidence="1">
    <location>
        <begin position="235"/>
        <end position="254"/>
    </location>
</feature>
<dbReference type="Proteomes" id="UP000236732">
    <property type="component" value="Unassembled WGS sequence"/>
</dbReference>
<gene>
    <name evidence="2" type="ORF">SAMN05444920_102749</name>
</gene>
<accession>A0A1H5ZLS1</accession>
<reference evidence="2 3" key="1">
    <citation type="submission" date="2016-10" db="EMBL/GenBank/DDBJ databases">
        <authorList>
            <person name="de Groot N.N."/>
        </authorList>
    </citation>
    <scope>NUCLEOTIDE SEQUENCE [LARGE SCALE GENOMIC DNA]</scope>
    <source>
        <strain evidence="2 3">CGMCC 4.7037</strain>
    </source>
</reference>
<feature type="transmembrane region" description="Helical" evidence="1">
    <location>
        <begin position="94"/>
        <end position="115"/>
    </location>
</feature>
<dbReference type="RefSeq" id="WP_103955390.1">
    <property type="nucleotide sequence ID" value="NZ_FNVT01000002.1"/>
</dbReference>
<feature type="transmembrane region" description="Helical" evidence="1">
    <location>
        <begin position="59"/>
        <end position="82"/>
    </location>
</feature>
<feature type="transmembrane region" description="Helical" evidence="1">
    <location>
        <begin position="193"/>
        <end position="223"/>
    </location>
</feature>
<protein>
    <submittedName>
        <fullName evidence="2">Uncharacterized protein</fullName>
    </submittedName>
</protein>
<name>A0A1H5ZLS1_9ACTN</name>
<keyword evidence="1" id="KW-0812">Transmembrane</keyword>
<proteinExistence type="predicted"/>
<feature type="transmembrane region" description="Helical" evidence="1">
    <location>
        <begin position="161"/>
        <end position="181"/>
    </location>
</feature>
<dbReference type="OrthoDB" id="5150238at2"/>
<feature type="transmembrane region" description="Helical" evidence="1">
    <location>
        <begin position="260"/>
        <end position="277"/>
    </location>
</feature>
<dbReference type="AlphaFoldDB" id="A0A1H5ZLS1"/>
<dbReference type="EMBL" id="FNVT01000002">
    <property type="protein sequence ID" value="SEG37080.1"/>
    <property type="molecule type" value="Genomic_DNA"/>
</dbReference>
<evidence type="ECO:0000313" key="2">
    <source>
        <dbReference type="EMBL" id="SEG37080.1"/>
    </source>
</evidence>
<sequence>MIAVLLASAEPGRERPAVRDTYDVVRGGLSIRLRHAVSHAVSHAAGPGARRHWRDAIEVAALIAPLALFAAALIRAATYGAWAMQGPVVQGEAAQLLELVVYALPYGLMTLLAWLGRSRAAAACAGLYAVLSAWSKVQRERDWSPEYVVTDGVILVMGEPVALGSMVLPLVLCALMLVAAPSPGPAAIGTRRLLGWTAVVLGGSAGSLLISYGWSYLAAIVVAAMALRSPVGRRAVVVLVPMAAVFAGGVPGAGDVANTALLGTLAAAVLGVAAWLARSGGSAPSRPAEL</sequence>
<keyword evidence="3" id="KW-1185">Reference proteome</keyword>
<evidence type="ECO:0000256" key="1">
    <source>
        <dbReference type="SAM" id="Phobius"/>
    </source>
</evidence>
<keyword evidence="1" id="KW-0472">Membrane</keyword>